<feature type="signal peptide" evidence="1">
    <location>
        <begin position="1"/>
        <end position="21"/>
    </location>
</feature>
<evidence type="ECO:0000313" key="3">
    <source>
        <dbReference type="Proteomes" id="UP000197068"/>
    </source>
</evidence>
<protein>
    <recommendedName>
        <fullName evidence="4">Lipoprotein</fullName>
    </recommendedName>
</protein>
<reference evidence="2 3" key="1">
    <citation type="submission" date="2017-06" db="EMBL/GenBank/DDBJ databases">
        <title>Whole Genome Sequences of Colwellia marinimaniae MTCD1.</title>
        <authorList>
            <person name="Kusumoto H."/>
            <person name="Inoue M."/>
            <person name="Tanikawa K."/>
            <person name="Maeji H."/>
            <person name="Cameron J.H."/>
            <person name="Bartlett D.H."/>
        </authorList>
    </citation>
    <scope>NUCLEOTIDE SEQUENCE [LARGE SCALE GENOMIC DNA]</scope>
    <source>
        <strain evidence="2 3">MTCD1</strain>
    </source>
</reference>
<evidence type="ECO:0000313" key="2">
    <source>
        <dbReference type="EMBL" id="GAW96233.1"/>
    </source>
</evidence>
<feature type="chain" id="PRO_5046454513" description="Lipoprotein" evidence="1">
    <location>
        <begin position="22"/>
        <end position="294"/>
    </location>
</feature>
<evidence type="ECO:0000256" key="1">
    <source>
        <dbReference type="SAM" id="SignalP"/>
    </source>
</evidence>
<organism evidence="2 3">
    <name type="scientific">Colwellia marinimaniae</name>
    <dbReference type="NCBI Taxonomy" id="1513592"/>
    <lineage>
        <taxon>Bacteria</taxon>
        <taxon>Pseudomonadati</taxon>
        <taxon>Pseudomonadota</taxon>
        <taxon>Gammaproteobacteria</taxon>
        <taxon>Alteromonadales</taxon>
        <taxon>Colwelliaceae</taxon>
        <taxon>Colwellia</taxon>
    </lineage>
</organism>
<dbReference type="EMBL" id="BDQM01000012">
    <property type="protein sequence ID" value="GAW96233.1"/>
    <property type="molecule type" value="Genomic_DNA"/>
</dbReference>
<sequence>MRYKLILCASIATLLSGCVMTSEPYAFKTNATNLKEKTFTFNKFSGEGYTGIESKDVINSVSKYIKNNSAFYKCKSSLYGSSCSDSVPGGIKTSWGSTVTKHDDMFVLSYFEKQKYSTGRLDTATIKQSFSYKLTEQSDSITLALSPSSEANVKPASSAIGLPFSAPISDESVTKWAESMIKSTNKATIGQTAYVKGEFDVNLTVDSVKSNLIRGFDLKFSDLKNGVQFKARTTRNIGRSKVDINITLSVYRGKAKIEYLLTHPFKLTSDGKSSTYNKDIIKIVLEEIEKSANS</sequence>
<dbReference type="PROSITE" id="PS51257">
    <property type="entry name" value="PROKAR_LIPOPROTEIN"/>
    <property type="match status" value="1"/>
</dbReference>
<evidence type="ECO:0008006" key="4">
    <source>
        <dbReference type="Google" id="ProtNLM"/>
    </source>
</evidence>
<proteinExistence type="predicted"/>
<name>A0ABQ0MV47_9GAMM</name>
<gene>
    <name evidence="2" type="ORF">MTCD1_01847</name>
</gene>
<comment type="caution">
    <text evidence="2">The sequence shown here is derived from an EMBL/GenBank/DDBJ whole genome shotgun (WGS) entry which is preliminary data.</text>
</comment>
<dbReference type="Proteomes" id="UP000197068">
    <property type="component" value="Unassembled WGS sequence"/>
</dbReference>
<keyword evidence="3" id="KW-1185">Reference proteome</keyword>
<accession>A0ABQ0MV47</accession>
<keyword evidence="1" id="KW-0732">Signal</keyword>